<accession>A0A1R0H0J2</accession>
<comment type="caution">
    <text evidence="5">The sequence shown here is derived from an EMBL/GenBank/DDBJ whole genome shotgun (WGS) entry which is preliminary data.</text>
</comment>
<dbReference type="PANTHER" id="PTHR43137:SF1">
    <property type="entry name" value="DIHYDROOROTASE"/>
    <property type="match status" value="1"/>
</dbReference>
<dbReference type="AlphaFoldDB" id="A0A1R0H0J2"/>
<keyword evidence="1" id="KW-0479">Metal-binding</keyword>
<dbReference type="GO" id="GO:0005737">
    <property type="term" value="C:cytoplasm"/>
    <property type="evidence" value="ECO:0007669"/>
    <property type="project" value="TreeGrafter"/>
</dbReference>
<dbReference type="STRING" id="133383.A0A1R0H0J2"/>
<keyword evidence="4" id="KW-0665">Pyrimidine biosynthesis</keyword>
<gene>
    <name evidence="5" type="ORF">AYI68_g3225</name>
</gene>
<dbReference type="SUPFAM" id="SSF51556">
    <property type="entry name" value="Metallo-dependent hydrolases"/>
    <property type="match status" value="1"/>
</dbReference>
<keyword evidence="6" id="KW-1185">Reference proteome</keyword>
<evidence type="ECO:0000256" key="4">
    <source>
        <dbReference type="ARBA" id="ARBA00022975"/>
    </source>
</evidence>
<dbReference type="Gene3D" id="3.20.20.140">
    <property type="entry name" value="Metal-dependent hydrolases"/>
    <property type="match status" value="2"/>
</dbReference>
<evidence type="ECO:0000256" key="1">
    <source>
        <dbReference type="ARBA" id="ARBA00022723"/>
    </source>
</evidence>
<sequence>MSFSNFWAHEPSKSTCEVDSKLKVAKISDMHCHLRQGPMLESVVPLVVAGGADTILVMPNLIPPLVNTDQVVQYRDDILKYEPNLQLLMTLYFNKDLTRDELVKAKAHGIYGVKLYPMGVTTNSQYGVSDLSQYSHIFAAIEETGLVLNLHGECPSSVPNTCVLNAEEKFLDTLVWLAKTFPRLKIVLEHATTKAAVDCVKSHPRFFLGSDSAPHPKHSKMTNSPAAGVFTSPILLPLLVSIFDHLGCLPNLERFSYTNGRSFYGLDCSNPTYVTLVKQASVVPTSYPTLLPTKTSSSENALPHSNDIVPFMAAQELPWSFE</sequence>
<protein>
    <submittedName>
        <fullName evidence="5">Putative dihydroorotase</fullName>
    </submittedName>
</protein>
<keyword evidence="2" id="KW-0378">Hydrolase</keyword>
<dbReference type="Proteomes" id="UP000187455">
    <property type="component" value="Unassembled WGS sequence"/>
</dbReference>
<evidence type="ECO:0000313" key="6">
    <source>
        <dbReference type="Proteomes" id="UP000187455"/>
    </source>
</evidence>
<dbReference type="GO" id="GO:0006207">
    <property type="term" value="P:'de novo' pyrimidine nucleobase biosynthetic process"/>
    <property type="evidence" value="ECO:0007669"/>
    <property type="project" value="TreeGrafter"/>
</dbReference>
<dbReference type="UniPathway" id="UPA00070">
    <property type="reaction ID" value="UER00117"/>
</dbReference>
<reference evidence="5 6" key="1">
    <citation type="journal article" date="2016" name="Mol. Biol. Evol.">
        <title>Genome-Wide Survey of Gut Fungi (Harpellales) Reveals the First Horizontally Transferred Ubiquitin Gene from a Mosquito Host.</title>
        <authorList>
            <person name="Wang Y."/>
            <person name="White M.M."/>
            <person name="Kvist S."/>
            <person name="Moncalvo J.M."/>
        </authorList>
    </citation>
    <scope>NUCLEOTIDE SEQUENCE [LARGE SCALE GENOMIC DNA]</scope>
    <source>
        <strain evidence="5 6">ALG-7-W6</strain>
    </source>
</reference>
<dbReference type="OrthoDB" id="1670005at2759"/>
<evidence type="ECO:0000256" key="3">
    <source>
        <dbReference type="ARBA" id="ARBA00022833"/>
    </source>
</evidence>
<dbReference type="InterPro" id="IPR004721">
    <property type="entry name" value="DHOdimr"/>
</dbReference>
<keyword evidence="3" id="KW-0862">Zinc</keyword>
<name>A0A1R0H0J2_9FUNG</name>
<dbReference type="InterPro" id="IPR002195">
    <property type="entry name" value="Dihydroorotase_CS"/>
</dbReference>
<proteinExistence type="predicted"/>
<dbReference type="PIRSF" id="PIRSF001237">
    <property type="entry name" value="DHOdimr"/>
    <property type="match status" value="1"/>
</dbReference>
<organism evidence="5 6">
    <name type="scientific">Smittium mucronatum</name>
    <dbReference type="NCBI Taxonomy" id="133383"/>
    <lineage>
        <taxon>Eukaryota</taxon>
        <taxon>Fungi</taxon>
        <taxon>Fungi incertae sedis</taxon>
        <taxon>Zoopagomycota</taxon>
        <taxon>Kickxellomycotina</taxon>
        <taxon>Harpellomycetes</taxon>
        <taxon>Harpellales</taxon>
        <taxon>Legeriomycetaceae</taxon>
        <taxon>Smittium</taxon>
    </lineage>
</organism>
<evidence type="ECO:0000256" key="2">
    <source>
        <dbReference type="ARBA" id="ARBA00022801"/>
    </source>
</evidence>
<dbReference type="PROSITE" id="PS00483">
    <property type="entry name" value="DIHYDROOROTASE_2"/>
    <property type="match status" value="1"/>
</dbReference>
<dbReference type="GO" id="GO:0044205">
    <property type="term" value="P:'de novo' UMP biosynthetic process"/>
    <property type="evidence" value="ECO:0007669"/>
    <property type="project" value="UniProtKB-UniPathway"/>
</dbReference>
<dbReference type="GO" id="GO:0046872">
    <property type="term" value="F:metal ion binding"/>
    <property type="evidence" value="ECO:0007669"/>
    <property type="project" value="UniProtKB-KW"/>
</dbReference>
<dbReference type="GO" id="GO:0004151">
    <property type="term" value="F:dihydroorotase activity"/>
    <property type="evidence" value="ECO:0007669"/>
    <property type="project" value="InterPro"/>
</dbReference>
<dbReference type="PANTHER" id="PTHR43137">
    <property type="entry name" value="DIHYDROOROTASE"/>
    <property type="match status" value="1"/>
</dbReference>
<evidence type="ECO:0000313" key="5">
    <source>
        <dbReference type="EMBL" id="OLY82649.1"/>
    </source>
</evidence>
<dbReference type="EMBL" id="LSSL01001344">
    <property type="protein sequence ID" value="OLY82649.1"/>
    <property type="molecule type" value="Genomic_DNA"/>
</dbReference>
<dbReference type="InterPro" id="IPR032466">
    <property type="entry name" value="Metal_Hydrolase"/>
</dbReference>